<dbReference type="RefSeq" id="WP_310298736.1">
    <property type="nucleotide sequence ID" value="NZ_BAAAPS010000014.1"/>
</dbReference>
<dbReference type="InterPro" id="IPR050171">
    <property type="entry name" value="MFS_Transporters"/>
</dbReference>
<feature type="transmembrane region" description="Helical" evidence="7">
    <location>
        <begin position="82"/>
        <end position="101"/>
    </location>
</feature>
<evidence type="ECO:0000256" key="4">
    <source>
        <dbReference type="ARBA" id="ARBA00022692"/>
    </source>
</evidence>
<evidence type="ECO:0000256" key="5">
    <source>
        <dbReference type="ARBA" id="ARBA00022989"/>
    </source>
</evidence>
<dbReference type="PANTHER" id="PTHR23517:SF2">
    <property type="entry name" value="MULTIDRUG RESISTANCE PROTEIN MDTH"/>
    <property type="match status" value="1"/>
</dbReference>
<feature type="transmembrane region" description="Helical" evidence="7">
    <location>
        <begin position="55"/>
        <end position="75"/>
    </location>
</feature>
<feature type="transmembrane region" description="Helical" evidence="7">
    <location>
        <begin position="141"/>
        <end position="163"/>
    </location>
</feature>
<accession>A0ABU2BRB9</accession>
<name>A0ABU2BRB9_9ACTN</name>
<keyword evidence="4 7" id="KW-0812">Transmembrane</keyword>
<dbReference type="SUPFAM" id="SSF103473">
    <property type="entry name" value="MFS general substrate transporter"/>
    <property type="match status" value="1"/>
</dbReference>
<evidence type="ECO:0000256" key="6">
    <source>
        <dbReference type="ARBA" id="ARBA00023136"/>
    </source>
</evidence>
<keyword evidence="6 7" id="KW-0472">Membrane</keyword>
<dbReference type="Proteomes" id="UP001183648">
    <property type="component" value="Unassembled WGS sequence"/>
</dbReference>
<evidence type="ECO:0000256" key="3">
    <source>
        <dbReference type="ARBA" id="ARBA00022475"/>
    </source>
</evidence>
<evidence type="ECO:0000313" key="9">
    <source>
        <dbReference type="EMBL" id="MDR7361171.1"/>
    </source>
</evidence>
<comment type="subcellular location">
    <subcellularLocation>
        <location evidence="1">Cell membrane</location>
        <topology evidence="1">Multi-pass membrane protein</topology>
    </subcellularLocation>
</comment>
<evidence type="ECO:0000259" key="8">
    <source>
        <dbReference type="PROSITE" id="PS50850"/>
    </source>
</evidence>
<dbReference type="PROSITE" id="PS50850">
    <property type="entry name" value="MFS"/>
    <property type="match status" value="1"/>
</dbReference>
<keyword evidence="10" id="KW-1185">Reference proteome</keyword>
<evidence type="ECO:0000313" key="10">
    <source>
        <dbReference type="Proteomes" id="UP001183648"/>
    </source>
</evidence>
<sequence>MSTAWDRLLLGRLDPVVRRYFLGVALTAVGSGLTLPFLFVYLAKVRDLPTATVGLVLAGMGVVGLVTTPLCGALVDRLGARPVLVGALLVEAVGTALLSQVQTVRGAFLVTGAVALGHAWMWPASSSMIPRLVPAALREHVVGLNFMLLNAGLGVGGLVSATLVDVGRPRTFEVLYLLDGLTFLGFAAIVLSLPPATGRVPVDRDRLTLAGWREMLADATLRRVALTVLLLLTFGYAQVESGFAAYVVEVADLPVWVLGPAFAANTAAIVGGQMVALRVVRGRRRSRVLAACAAVWAVSWTLVAVGGLLATAPAVVLMVVGLAVFGLGETLFSPVHPVLVNDLAPGHLRGHYDALGSSTWTVAMVLGPAIAGLLIGHGLAALWVVVTVGGSLAAAVLLLDLHRHLTDAQDGVAAPSVRVGGPGSGP</sequence>
<dbReference type="Gene3D" id="1.20.1250.20">
    <property type="entry name" value="MFS general substrate transporter like domains"/>
    <property type="match status" value="1"/>
</dbReference>
<dbReference type="PANTHER" id="PTHR23517">
    <property type="entry name" value="RESISTANCE PROTEIN MDTM, PUTATIVE-RELATED-RELATED"/>
    <property type="match status" value="1"/>
</dbReference>
<keyword evidence="3" id="KW-1003">Cell membrane</keyword>
<dbReference type="InterPro" id="IPR011701">
    <property type="entry name" value="MFS"/>
</dbReference>
<feature type="transmembrane region" description="Helical" evidence="7">
    <location>
        <begin position="253"/>
        <end position="276"/>
    </location>
</feature>
<reference evidence="9 10" key="1">
    <citation type="submission" date="2023-07" db="EMBL/GenBank/DDBJ databases">
        <title>Sequencing the genomes of 1000 actinobacteria strains.</title>
        <authorList>
            <person name="Klenk H.-P."/>
        </authorList>
    </citation>
    <scope>NUCLEOTIDE SEQUENCE [LARGE SCALE GENOMIC DNA]</scope>
    <source>
        <strain evidence="9 10">DSM 19426</strain>
    </source>
</reference>
<dbReference type="InterPro" id="IPR036259">
    <property type="entry name" value="MFS_trans_sf"/>
</dbReference>
<keyword evidence="5 7" id="KW-1133">Transmembrane helix</keyword>
<organism evidence="9 10">
    <name type="scientific">Nocardioides marmoribigeumensis</name>
    <dbReference type="NCBI Taxonomy" id="433649"/>
    <lineage>
        <taxon>Bacteria</taxon>
        <taxon>Bacillati</taxon>
        <taxon>Actinomycetota</taxon>
        <taxon>Actinomycetes</taxon>
        <taxon>Propionibacteriales</taxon>
        <taxon>Nocardioidaceae</taxon>
        <taxon>Nocardioides</taxon>
    </lineage>
</organism>
<feature type="transmembrane region" description="Helical" evidence="7">
    <location>
        <begin position="381"/>
        <end position="399"/>
    </location>
</feature>
<feature type="transmembrane region" description="Helical" evidence="7">
    <location>
        <begin position="288"/>
        <end position="309"/>
    </location>
</feature>
<gene>
    <name evidence="9" type="ORF">J2S63_000724</name>
</gene>
<feature type="transmembrane region" description="Helical" evidence="7">
    <location>
        <begin position="315"/>
        <end position="340"/>
    </location>
</feature>
<feature type="transmembrane region" description="Helical" evidence="7">
    <location>
        <begin position="224"/>
        <end position="247"/>
    </location>
</feature>
<keyword evidence="2" id="KW-0813">Transport</keyword>
<dbReference type="InterPro" id="IPR020846">
    <property type="entry name" value="MFS_dom"/>
</dbReference>
<proteinExistence type="predicted"/>
<feature type="domain" description="Major facilitator superfamily (MFS) profile" evidence="8">
    <location>
        <begin position="1"/>
        <end position="407"/>
    </location>
</feature>
<evidence type="ECO:0000256" key="1">
    <source>
        <dbReference type="ARBA" id="ARBA00004651"/>
    </source>
</evidence>
<feature type="transmembrane region" description="Helical" evidence="7">
    <location>
        <begin position="20"/>
        <end position="43"/>
    </location>
</feature>
<dbReference type="Pfam" id="PF07690">
    <property type="entry name" value="MFS_1"/>
    <property type="match status" value="1"/>
</dbReference>
<comment type="caution">
    <text evidence="9">The sequence shown here is derived from an EMBL/GenBank/DDBJ whole genome shotgun (WGS) entry which is preliminary data.</text>
</comment>
<evidence type="ECO:0000256" key="7">
    <source>
        <dbReference type="SAM" id="Phobius"/>
    </source>
</evidence>
<feature type="transmembrane region" description="Helical" evidence="7">
    <location>
        <begin position="352"/>
        <end position="375"/>
    </location>
</feature>
<feature type="transmembrane region" description="Helical" evidence="7">
    <location>
        <begin position="107"/>
        <end position="129"/>
    </location>
</feature>
<feature type="transmembrane region" description="Helical" evidence="7">
    <location>
        <begin position="175"/>
        <end position="196"/>
    </location>
</feature>
<evidence type="ECO:0000256" key="2">
    <source>
        <dbReference type="ARBA" id="ARBA00022448"/>
    </source>
</evidence>
<dbReference type="EMBL" id="JAVDYG010000001">
    <property type="protein sequence ID" value="MDR7361171.1"/>
    <property type="molecule type" value="Genomic_DNA"/>
</dbReference>
<protein>
    <submittedName>
        <fullName evidence="9">MFS family permease</fullName>
    </submittedName>
</protein>